<evidence type="ECO:0000256" key="7">
    <source>
        <dbReference type="ARBA" id="ARBA00022723"/>
    </source>
</evidence>
<comment type="similarity">
    <text evidence="14">Belongs to the NAD-dependent DNA ligase family. LigA subfamily.</text>
</comment>
<reference evidence="17" key="1">
    <citation type="submission" date="2020-07" db="EMBL/GenBank/DDBJ databases">
        <title>Huge and variable diversity of episymbiotic CPR bacteria and DPANN archaea in groundwater ecosystems.</title>
        <authorList>
            <person name="He C.Y."/>
            <person name="Keren R."/>
            <person name="Whittaker M."/>
            <person name="Farag I.F."/>
            <person name="Doudna J."/>
            <person name="Cate J.H.D."/>
            <person name="Banfield J.F."/>
        </authorList>
    </citation>
    <scope>NUCLEOTIDE SEQUENCE</scope>
    <source>
        <strain evidence="17">NC_groundwater_1664_Pr3_B-0.1um_52_9</strain>
    </source>
</reference>
<proteinExistence type="inferred from homology"/>
<organism evidence="17 18">
    <name type="scientific">Desulfomonile tiedjei</name>
    <dbReference type="NCBI Taxonomy" id="2358"/>
    <lineage>
        <taxon>Bacteria</taxon>
        <taxon>Pseudomonadati</taxon>
        <taxon>Thermodesulfobacteriota</taxon>
        <taxon>Desulfomonilia</taxon>
        <taxon>Desulfomonilales</taxon>
        <taxon>Desulfomonilaceae</taxon>
        <taxon>Desulfomonile</taxon>
    </lineage>
</organism>
<dbReference type="InterPro" id="IPR041663">
    <property type="entry name" value="DisA/LigA_HHH"/>
</dbReference>
<comment type="function">
    <text evidence="2">DNA ligase that catalyzes the formation of phosphodiester linkages between 5'-phosphoryl and 3'-hydroxyl groups in double-stranded DNA using NAD as a coenzyme and as the energy source for the reaction. It is essential for DNA replication and repair of damaged DNA.</text>
</comment>
<dbReference type="Gene3D" id="3.40.50.10190">
    <property type="entry name" value="BRCT domain"/>
    <property type="match status" value="1"/>
</dbReference>
<dbReference type="PROSITE" id="PS01056">
    <property type="entry name" value="DNA_LIGASE_N2"/>
    <property type="match status" value="1"/>
</dbReference>
<dbReference type="Gene3D" id="3.30.470.30">
    <property type="entry name" value="DNA ligase/mRNA capping enzyme"/>
    <property type="match status" value="1"/>
</dbReference>
<dbReference type="CDD" id="cd17748">
    <property type="entry name" value="BRCT_DNA_ligase_like"/>
    <property type="match status" value="1"/>
</dbReference>
<evidence type="ECO:0000256" key="8">
    <source>
        <dbReference type="ARBA" id="ARBA00022763"/>
    </source>
</evidence>
<dbReference type="PANTHER" id="PTHR23389">
    <property type="entry name" value="CHROMOSOME TRANSMISSION FIDELITY FACTOR 18"/>
    <property type="match status" value="1"/>
</dbReference>
<dbReference type="Gene3D" id="6.20.10.30">
    <property type="match status" value="1"/>
</dbReference>
<dbReference type="Proteomes" id="UP000807825">
    <property type="component" value="Unassembled WGS sequence"/>
</dbReference>
<dbReference type="InterPro" id="IPR013839">
    <property type="entry name" value="DNAligase_adenylation"/>
</dbReference>
<keyword evidence="12 15" id="KW-0234">DNA repair</keyword>
<dbReference type="FunFam" id="2.40.50.140:FF:000012">
    <property type="entry name" value="DNA ligase"/>
    <property type="match status" value="1"/>
</dbReference>
<dbReference type="FunFam" id="1.10.150.20:FF:000007">
    <property type="entry name" value="DNA ligase"/>
    <property type="match status" value="1"/>
</dbReference>
<comment type="catalytic activity">
    <reaction evidence="13 15">
        <text>NAD(+) + (deoxyribonucleotide)n-3'-hydroxyl + 5'-phospho-(deoxyribonucleotide)m = (deoxyribonucleotide)n+m + AMP + beta-nicotinamide D-nucleotide.</text>
        <dbReference type="EC" id="6.5.1.2"/>
    </reaction>
</comment>
<evidence type="ECO:0000313" key="18">
    <source>
        <dbReference type="Proteomes" id="UP000807825"/>
    </source>
</evidence>
<dbReference type="InterPro" id="IPR010994">
    <property type="entry name" value="RuvA_2-like"/>
</dbReference>
<evidence type="ECO:0000256" key="12">
    <source>
        <dbReference type="ARBA" id="ARBA00023204"/>
    </source>
</evidence>
<evidence type="ECO:0000256" key="14">
    <source>
        <dbReference type="ARBA" id="ARBA00060881"/>
    </source>
</evidence>
<dbReference type="Gene3D" id="1.10.150.20">
    <property type="entry name" value="5' to 3' exonuclease, C-terminal subdomain"/>
    <property type="match status" value="2"/>
</dbReference>
<keyword evidence="5 15" id="KW-0436">Ligase</keyword>
<evidence type="ECO:0000256" key="10">
    <source>
        <dbReference type="ARBA" id="ARBA00022842"/>
    </source>
</evidence>
<dbReference type="Gene3D" id="2.40.50.140">
    <property type="entry name" value="Nucleic acid-binding proteins"/>
    <property type="match status" value="1"/>
</dbReference>
<keyword evidence="11 15" id="KW-0520">NAD</keyword>
<dbReference type="SUPFAM" id="SSF50249">
    <property type="entry name" value="Nucleic acid-binding proteins"/>
    <property type="match status" value="1"/>
</dbReference>
<dbReference type="SUPFAM" id="SSF56091">
    <property type="entry name" value="DNA ligase/mRNA capping enzyme, catalytic domain"/>
    <property type="match status" value="1"/>
</dbReference>
<dbReference type="Pfam" id="PF12826">
    <property type="entry name" value="HHH_2"/>
    <property type="match status" value="1"/>
</dbReference>
<dbReference type="PANTHER" id="PTHR23389:SF9">
    <property type="entry name" value="DNA LIGASE"/>
    <property type="match status" value="1"/>
</dbReference>
<dbReference type="EMBL" id="JACRDE010000470">
    <property type="protein sequence ID" value="MBI5251399.1"/>
    <property type="molecule type" value="Genomic_DNA"/>
</dbReference>
<dbReference type="InterPro" id="IPR001357">
    <property type="entry name" value="BRCT_dom"/>
</dbReference>
<evidence type="ECO:0000256" key="2">
    <source>
        <dbReference type="ARBA" id="ARBA00004067"/>
    </source>
</evidence>
<keyword evidence="9" id="KW-0862">Zinc</keyword>
<feature type="non-terminal residue" evidence="17">
    <location>
        <position position="1"/>
    </location>
</feature>
<evidence type="ECO:0000256" key="3">
    <source>
        <dbReference type="ARBA" id="ARBA00012722"/>
    </source>
</evidence>
<dbReference type="Gene3D" id="1.10.287.610">
    <property type="entry name" value="Helix hairpin bin"/>
    <property type="match status" value="1"/>
</dbReference>
<dbReference type="SUPFAM" id="SSF47781">
    <property type="entry name" value="RuvA domain 2-like"/>
    <property type="match status" value="1"/>
</dbReference>
<dbReference type="PROSITE" id="PS50172">
    <property type="entry name" value="BRCT"/>
    <property type="match status" value="1"/>
</dbReference>
<dbReference type="Pfam" id="PF00533">
    <property type="entry name" value="BRCT"/>
    <property type="match status" value="1"/>
</dbReference>
<dbReference type="FunFam" id="3.30.470.30:FF:000001">
    <property type="entry name" value="DNA ligase"/>
    <property type="match status" value="1"/>
</dbReference>
<dbReference type="InterPro" id="IPR004149">
    <property type="entry name" value="Znf_DNAligase_C4"/>
</dbReference>
<dbReference type="SMART" id="SM00532">
    <property type="entry name" value="LIGANc"/>
    <property type="match status" value="1"/>
</dbReference>
<evidence type="ECO:0000259" key="16">
    <source>
        <dbReference type="PROSITE" id="PS50172"/>
    </source>
</evidence>
<evidence type="ECO:0000256" key="4">
    <source>
        <dbReference type="ARBA" id="ARBA00013308"/>
    </source>
</evidence>
<evidence type="ECO:0000256" key="13">
    <source>
        <dbReference type="ARBA" id="ARBA00034005"/>
    </source>
</evidence>
<dbReference type="GO" id="GO:0005829">
    <property type="term" value="C:cytosol"/>
    <property type="evidence" value="ECO:0007669"/>
    <property type="project" value="TreeGrafter"/>
</dbReference>
<dbReference type="EC" id="6.5.1.2" evidence="3 15"/>
<keyword evidence="7" id="KW-0479">Metal-binding</keyword>
<dbReference type="CDD" id="cd00114">
    <property type="entry name" value="LIGANc"/>
    <property type="match status" value="1"/>
</dbReference>
<dbReference type="InterPro" id="IPR018239">
    <property type="entry name" value="DNA_ligase_AS"/>
</dbReference>
<dbReference type="AlphaFoldDB" id="A0A9D6Z4U9"/>
<comment type="cofactor">
    <cofactor evidence="1">
        <name>Mg(2+)</name>
        <dbReference type="ChEBI" id="CHEBI:18420"/>
    </cofactor>
</comment>
<dbReference type="Pfam" id="PF03119">
    <property type="entry name" value="DNA_ligase_ZBD"/>
    <property type="match status" value="1"/>
</dbReference>
<name>A0A9D6Z4U9_9BACT</name>
<dbReference type="GO" id="GO:0006260">
    <property type="term" value="P:DNA replication"/>
    <property type="evidence" value="ECO:0007669"/>
    <property type="project" value="UniProtKB-KW"/>
</dbReference>
<evidence type="ECO:0000313" key="17">
    <source>
        <dbReference type="EMBL" id="MBI5251399.1"/>
    </source>
</evidence>
<evidence type="ECO:0000256" key="6">
    <source>
        <dbReference type="ARBA" id="ARBA00022705"/>
    </source>
</evidence>
<sequence length="649" mass="71416">VLDEPEITDAEYDRLFRNLQGLEKQYPELVTPDSPTQRVGGQPLEKFGQIRHVIPMLSLSNIFDEKELLEFDERTKRGLGIHSEVPYVVEPKLDGVAVELIYERGLLVAGATRGDGITGEDVTSGVRTLKSIPLKLESKGPFAETSVIEVRGEIFMSRADFDKLNEIREEAGLSTFANPRNASAGSIRQLDPRITAQRRLRFTAHGIGRAEGAAPRTHFEILQGLYAVGLPANLEHTRLCNDMEAVLDHFRHLREIRERLPYEIDGAVVKVNSLADQTAMGVTARSPRWAVAFKFQPLQANTRILRIEVGVGRTGTLTPVAIMEPVNVGGVRVSRATLHNQDEIDRKDVRQGDTVVIQRAGDVIPEVVEVLKDLRPPDSAPYSIPDNCPVCDSQAVRLPGQAAKRCVNSTCPARLKETVRHFASRNAMDIEGLGVKLIDQLVDLGLVKNPADLYYLAKDTIKNLQRMADKSASNIVKALEKSKHVSVDRLLYSLGIPLVGEHIARVLMTAFPDIDTLSVQGADVLRSIHGIGPEVAQSVVSFFREPHNGDMIQRLLRTGVTPVPLERPEEEPETPLSGKTVVFTGTISMARAEARRLVEDAGGNVSGSVSRKTDYVVAGQDPGSKLDKARELGIHVLTEEEFRDLIGKS</sequence>
<accession>A0A9D6Z4U9</accession>
<evidence type="ECO:0000256" key="15">
    <source>
        <dbReference type="RuleBase" id="RU000618"/>
    </source>
</evidence>
<dbReference type="NCBIfam" id="NF005932">
    <property type="entry name" value="PRK07956.1"/>
    <property type="match status" value="1"/>
</dbReference>
<dbReference type="InterPro" id="IPR001679">
    <property type="entry name" value="DNA_ligase"/>
</dbReference>
<comment type="caution">
    <text evidence="17">The sequence shown here is derived from an EMBL/GenBank/DDBJ whole genome shotgun (WGS) entry which is preliminary data.</text>
</comment>
<keyword evidence="8 15" id="KW-0227">DNA damage</keyword>
<dbReference type="SUPFAM" id="SSF52113">
    <property type="entry name" value="BRCT domain"/>
    <property type="match status" value="1"/>
</dbReference>
<dbReference type="SMART" id="SM00292">
    <property type="entry name" value="BRCT"/>
    <property type="match status" value="1"/>
</dbReference>
<dbReference type="GO" id="GO:0046872">
    <property type="term" value="F:metal ion binding"/>
    <property type="evidence" value="ECO:0007669"/>
    <property type="project" value="UniProtKB-KW"/>
</dbReference>
<dbReference type="PROSITE" id="PS01055">
    <property type="entry name" value="DNA_LIGASE_N1"/>
    <property type="match status" value="1"/>
</dbReference>
<dbReference type="GO" id="GO:0003911">
    <property type="term" value="F:DNA ligase (NAD+) activity"/>
    <property type="evidence" value="ECO:0007669"/>
    <property type="project" value="UniProtKB-EC"/>
</dbReference>
<dbReference type="InterPro" id="IPR013840">
    <property type="entry name" value="DNAligase_N"/>
</dbReference>
<evidence type="ECO:0000256" key="11">
    <source>
        <dbReference type="ARBA" id="ARBA00023027"/>
    </source>
</evidence>
<evidence type="ECO:0000256" key="9">
    <source>
        <dbReference type="ARBA" id="ARBA00022833"/>
    </source>
</evidence>
<dbReference type="PIRSF" id="PIRSF001604">
    <property type="entry name" value="LigA"/>
    <property type="match status" value="1"/>
</dbReference>
<dbReference type="InterPro" id="IPR012340">
    <property type="entry name" value="NA-bd_OB-fold"/>
</dbReference>
<dbReference type="NCBIfam" id="TIGR00575">
    <property type="entry name" value="dnlj"/>
    <property type="match status" value="1"/>
</dbReference>
<dbReference type="GO" id="GO:0006281">
    <property type="term" value="P:DNA repair"/>
    <property type="evidence" value="ECO:0007669"/>
    <property type="project" value="UniProtKB-KW"/>
</dbReference>
<evidence type="ECO:0000256" key="1">
    <source>
        <dbReference type="ARBA" id="ARBA00001946"/>
    </source>
</evidence>
<dbReference type="InterPro" id="IPR033136">
    <property type="entry name" value="DNA_ligase_CS"/>
</dbReference>
<keyword evidence="6 15" id="KW-0235">DNA replication</keyword>
<dbReference type="HAMAP" id="MF_01588">
    <property type="entry name" value="DNA_ligase_A"/>
    <property type="match status" value="1"/>
</dbReference>
<protein>
    <recommendedName>
        <fullName evidence="4 15">DNA ligase</fullName>
        <ecNumber evidence="3 15">6.5.1.2</ecNumber>
    </recommendedName>
</protein>
<evidence type="ECO:0000256" key="5">
    <source>
        <dbReference type="ARBA" id="ARBA00022598"/>
    </source>
</evidence>
<dbReference type="Pfam" id="PF03120">
    <property type="entry name" value="OB_DNA_ligase"/>
    <property type="match status" value="1"/>
</dbReference>
<gene>
    <name evidence="17" type="primary">ligA</name>
    <name evidence="17" type="ORF">HY912_18075</name>
</gene>
<keyword evidence="10" id="KW-0460">Magnesium</keyword>
<dbReference type="Pfam" id="PF01653">
    <property type="entry name" value="DNA_ligase_aden"/>
    <property type="match status" value="1"/>
</dbReference>
<dbReference type="InterPro" id="IPR036420">
    <property type="entry name" value="BRCT_dom_sf"/>
</dbReference>
<feature type="domain" description="BRCT" evidence="16">
    <location>
        <begin position="571"/>
        <end position="649"/>
    </location>
</feature>
<dbReference type="InterPro" id="IPR004150">
    <property type="entry name" value="NAD_DNA_ligase_OB"/>
</dbReference>